<evidence type="ECO:0000256" key="1">
    <source>
        <dbReference type="SAM" id="SignalP"/>
    </source>
</evidence>
<accession>A0A7Z0UAT7</accession>
<feature type="signal peptide" evidence="1">
    <location>
        <begin position="1"/>
        <end position="25"/>
    </location>
</feature>
<dbReference type="AlphaFoldDB" id="A0A7Z0UAT7"/>
<gene>
    <name evidence="2" type="ORF">HX900_14830</name>
</gene>
<feature type="chain" id="PRO_5030553901" description="Cytochrome c domain-containing protein" evidence="1">
    <location>
        <begin position="26"/>
        <end position="545"/>
    </location>
</feature>
<proteinExistence type="predicted"/>
<dbReference type="Proteomes" id="UP000532162">
    <property type="component" value="Unassembled WGS sequence"/>
</dbReference>
<organism evidence="2 3">
    <name type="scientific">Rhizobium changzhiense</name>
    <dbReference type="NCBI Taxonomy" id="2692317"/>
    <lineage>
        <taxon>Bacteria</taxon>
        <taxon>Pseudomonadati</taxon>
        <taxon>Pseudomonadota</taxon>
        <taxon>Alphaproteobacteria</taxon>
        <taxon>Hyphomicrobiales</taxon>
        <taxon>Rhizobiaceae</taxon>
        <taxon>Rhizobium/Agrobacterium group</taxon>
        <taxon>Rhizobium</taxon>
    </lineage>
</organism>
<protein>
    <recommendedName>
        <fullName evidence="4">Cytochrome c domain-containing protein</fullName>
    </recommendedName>
</protein>
<comment type="caution">
    <text evidence="2">The sequence shown here is derived from an EMBL/GenBank/DDBJ whole genome shotgun (WGS) entry which is preliminary data.</text>
</comment>
<keyword evidence="1" id="KW-0732">Signal</keyword>
<sequence length="545" mass="60027">MRKVSLARMIFNGFVSISVPFTALAAEPPSCLRADGKLTADALKTVVITQKDHSTVFDGDRFSLSLTLQSILATAFTPKTVSPIPVEQQKALPSSHTEQLALLTSLIRSFRNLDRSSNGVTNNATFRLHEAELEPEALLASMKPVGLFNRFDLAPANWSYCGEHRVVYAMGTGTNRMFLIFEAAVDNPDPTNAEIGCQRIAEFWGGLQSKPEGELPDALRSFYYDGELGDGKPPITPVLHNQHFGVPFGQVRGNLFLTQPEGPGVIPWMLREWRTFPSAQSVTTLVPDTVKSNPNPELYNDDPINLAGNGRDQGFVDLRAEFQDKFVVSHVRELIDVDLEAALQGRKPTGDELFNQLSAAFDDKFNDFESVSQGSADVVRGSSSLISRIDHELMKYKLPTGWTLTPEHILARAEALSCAGCHNLTQGKEIAPQADIKWPNALAFTHINEKAELSEALVNSFLPARCDNLQRFLRRTEPTVALSEPSSEVRTPALAKTRLSVTTFENAITDAETSTALSELASDIQTARQQDSVTAGAFRRFRRTH</sequence>
<name>A0A7Z0UAT7_9HYPH</name>
<evidence type="ECO:0000313" key="2">
    <source>
        <dbReference type="EMBL" id="NZD62382.1"/>
    </source>
</evidence>
<dbReference type="RefSeq" id="WP_180694983.1">
    <property type="nucleotide sequence ID" value="NZ_JACCPJ010000002.1"/>
</dbReference>
<reference evidence="2 3" key="1">
    <citation type="submission" date="2020-07" db="EMBL/GenBank/DDBJ databases">
        <authorList>
            <person name="Sun Q."/>
        </authorList>
    </citation>
    <scope>NUCLEOTIDE SEQUENCE [LARGE SCALE GENOMIC DNA]</scope>
    <source>
        <strain evidence="2 3">WYCCWR 11290</strain>
    </source>
</reference>
<dbReference type="EMBL" id="JACCPJ010000002">
    <property type="protein sequence ID" value="NZD62382.1"/>
    <property type="molecule type" value="Genomic_DNA"/>
</dbReference>
<evidence type="ECO:0008006" key="4">
    <source>
        <dbReference type="Google" id="ProtNLM"/>
    </source>
</evidence>
<evidence type="ECO:0000313" key="3">
    <source>
        <dbReference type="Proteomes" id="UP000532162"/>
    </source>
</evidence>